<comment type="similarity">
    <text evidence="6">Belongs to the ABC-4 integral membrane protein family.</text>
</comment>
<keyword evidence="3 7" id="KW-0812">Transmembrane</keyword>
<evidence type="ECO:0000313" key="11">
    <source>
        <dbReference type="Proteomes" id="UP000034581"/>
    </source>
</evidence>
<dbReference type="STRING" id="1618350.UR67_C0007G0068"/>
<evidence type="ECO:0000256" key="5">
    <source>
        <dbReference type="ARBA" id="ARBA00023136"/>
    </source>
</evidence>
<feature type="transmembrane region" description="Helical" evidence="7">
    <location>
        <begin position="271"/>
        <end position="297"/>
    </location>
</feature>
<dbReference type="GO" id="GO:0005886">
    <property type="term" value="C:plasma membrane"/>
    <property type="evidence" value="ECO:0007669"/>
    <property type="project" value="UniProtKB-SubCell"/>
</dbReference>
<feature type="transmembrane region" description="Helical" evidence="7">
    <location>
        <begin position="317"/>
        <end position="346"/>
    </location>
</feature>
<proteinExistence type="inferred from homology"/>
<feature type="transmembrane region" description="Helical" evidence="7">
    <location>
        <begin position="21"/>
        <end position="45"/>
    </location>
</feature>
<keyword evidence="4 7" id="KW-1133">Transmembrane helix</keyword>
<name>A0A0G0BIV8_UNCC3</name>
<accession>A0A0G0BIV8</accession>
<keyword evidence="5 7" id="KW-0472">Membrane</keyword>
<feature type="domain" description="MacB-like periplasmic core" evidence="9">
    <location>
        <begin position="21"/>
        <end position="247"/>
    </location>
</feature>
<keyword evidence="2" id="KW-1003">Cell membrane</keyword>
<comment type="caution">
    <text evidence="10">The sequence shown here is derived from an EMBL/GenBank/DDBJ whole genome shotgun (WGS) entry which is preliminary data.</text>
</comment>
<dbReference type="AlphaFoldDB" id="A0A0G0BIV8"/>
<dbReference type="PANTHER" id="PTHR30572">
    <property type="entry name" value="MEMBRANE COMPONENT OF TRANSPORTER-RELATED"/>
    <property type="match status" value="1"/>
</dbReference>
<evidence type="ECO:0000259" key="9">
    <source>
        <dbReference type="Pfam" id="PF12704"/>
    </source>
</evidence>
<dbReference type="Proteomes" id="UP000034581">
    <property type="component" value="Unassembled WGS sequence"/>
</dbReference>
<dbReference type="EMBL" id="LBQB01000007">
    <property type="protein sequence ID" value="KKP69363.1"/>
    <property type="molecule type" value="Genomic_DNA"/>
</dbReference>
<dbReference type="InterPro" id="IPR025857">
    <property type="entry name" value="MacB_PCD"/>
</dbReference>
<dbReference type="PANTHER" id="PTHR30572:SF4">
    <property type="entry name" value="ABC TRANSPORTER PERMEASE YTRF"/>
    <property type="match status" value="1"/>
</dbReference>
<protein>
    <submittedName>
        <fullName evidence="10">Permease</fullName>
    </submittedName>
</protein>
<feature type="domain" description="ABC3 transporter permease C-terminal" evidence="8">
    <location>
        <begin position="274"/>
        <end position="399"/>
    </location>
</feature>
<dbReference type="Pfam" id="PF12704">
    <property type="entry name" value="MacB_PCD"/>
    <property type="match status" value="1"/>
</dbReference>
<reference evidence="10 11" key="1">
    <citation type="journal article" date="2015" name="Nature">
        <title>rRNA introns, odd ribosomes, and small enigmatic genomes across a large radiation of phyla.</title>
        <authorList>
            <person name="Brown C.T."/>
            <person name="Hug L.A."/>
            <person name="Thomas B.C."/>
            <person name="Sharon I."/>
            <person name="Castelle C.J."/>
            <person name="Singh A."/>
            <person name="Wilkins M.J."/>
            <person name="Williams K.H."/>
            <person name="Banfield J.F."/>
        </authorList>
    </citation>
    <scope>NUCLEOTIDE SEQUENCE [LARGE SCALE GENOMIC DNA]</scope>
</reference>
<evidence type="ECO:0000256" key="6">
    <source>
        <dbReference type="ARBA" id="ARBA00038076"/>
    </source>
</evidence>
<dbReference type="InterPro" id="IPR003838">
    <property type="entry name" value="ABC3_permease_C"/>
</dbReference>
<evidence type="ECO:0000256" key="7">
    <source>
        <dbReference type="SAM" id="Phobius"/>
    </source>
</evidence>
<dbReference type="Pfam" id="PF02687">
    <property type="entry name" value="FtsX"/>
    <property type="match status" value="1"/>
</dbReference>
<evidence type="ECO:0000259" key="8">
    <source>
        <dbReference type="Pfam" id="PF02687"/>
    </source>
</evidence>
<evidence type="ECO:0000256" key="3">
    <source>
        <dbReference type="ARBA" id="ARBA00022692"/>
    </source>
</evidence>
<evidence type="ECO:0000313" key="10">
    <source>
        <dbReference type="EMBL" id="KKP69363.1"/>
    </source>
</evidence>
<gene>
    <name evidence="10" type="ORF">UR67_C0007G0068</name>
</gene>
<evidence type="ECO:0000256" key="2">
    <source>
        <dbReference type="ARBA" id="ARBA00022475"/>
    </source>
</evidence>
<evidence type="ECO:0000256" key="1">
    <source>
        <dbReference type="ARBA" id="ARBA00004651"/>
    </source>
</evidence>
<feature type="transmembrane region" description="Helical" evidence="7">
    <location>
        <begin position="371"/>
        <end position="392"/>
    </location>
</feature>
<dbReference type="GO" id="GO:0022857">
    <property type="term" value="F:transmembrane transporter activity"/>
    <property type="evidence" value="ECO:0007669"/>
    <property type="project" value="TreeGrafter"/>
</dbReference>
<sequence>MKFFELVRIAILNLLNRKSRSFFTIFAIAIGMAFVIILLSIGYGLERLVQEQTVGLDALRSIDVDSEQSAVLLLNSDSVNKIKQLEGVETIIPQINCVGKLKLGGSVLDITVLVMDNNYLKYSYKSLVAGKSFAELSSPNLIVNEIIPNILGTKNEDVNNFIGQKAELEIIFPTNIIKSEDGLAIQTRKKDLTIESVVTDRKNQKESPTAYLFFDSLPELNNPSYSKVKVLLSDQERLTEVRAKIEAMGYTTSSAFDTLEQIQTVFTTFRIILMVIGFVGVTIAILGMFNTLTISLLDRMREIGIMKALGTRNSSVFILFFIESITISLLGSILGIILSFVLGFILEKSFQIIALGRGVSPVSFYYTPPYIVFYIILIGLFIGLITGFYPAIRAHKLKPLDALRYE</sequence>
<evidence type="ECO:0000256" key="4">
    <source>
        <dbReference type="ARBA" id="ARBA00022989"/>
    </source>
</evidence>
<dbReference type="InterPro" id="IPR050250">
    <property type="entry name" value="Macrolide_Exporter_MacB"/>
</dbReference>
<organism evidence="10 11">
    <name type="scientific">candidate division CPR3 bacterium GW2011_GWF2_35_18</name>
    <dbReference type="NCBI Taxonomy" id="1618350"/>
    <lineage>
        <taxon>Bacteria</taxon>
        <taxon>Bacteria division CPR3</taxon>
    </lineage>
</organism>
<comment type="subcellular location">
    <subcellularLocation>
        <location evidence="1">Cell membrane</location>
        <topology evidence="1">Multi-pass membrane protein</topology>
    </subcellularLocation>
</comment>